<feature type="binding site" evidence="9">
    <location>
        <position position="172"/>
    </location>
    <ligand>
        <name>[2Fe-2S] cluster</name>
        <dbReference type="ChEBI" id="CHEBI:190135"/>
    </ligand>
</feature>
<name>A0AAU7XF90_9HYPH</name>
<feature type="binding site" evidence="9">
    <location>
        <position position="35"/>
    </location>
    <ligand>
        <name>Fe cation</name>
        <dbReference type="ChEBI" id="CHEBI:24875"/>
    </ligand>
</feature>
<feature type="binding site" evidence="9">
    <location>
        <position position="106"/>
    </location>
    <ligand>
        <name>Fe cation</name>
        <dbReference type="ChEBI" id="CHEBI:24875"/>
    </ligand>
</feature>
<evidence type="ECO:0000256" key="10">
    <source>
        <dbReference type="SAM" id="MobiDB-lite"/>
    </source>
</evidence>
<comment type="similarity">
    <text evidence="1">Belongs to the NifU family.</text>
</comment>
<keyword evidence="4 9" id="KW-0479">Metal-binding</keyword>
<feature type="compositionally biased region" description="Pro residues" evidence="10">
    <location>
        <begin position="261"/>
        <end position="271"/>
    </location>
</feature>
<dbReference type="Pfam" id="PF04324">
    <property type="entry name" value="Fer2_BFD"/>
    <property type="match status" value="1"/>
</dbReference>
<dbReference type="CDD" id="cd19947">
    <property type="entry name" value="NifU_Fer2_BFD-like"/>
    <property type="match status" value="1"/>
</dbReference>
<feature type="binding site" evidence="9">
    <location>
        <position position="139"/>
    </location>
    <ligand>
        <name>[2Fe-2S] cluster</name>
        <dbReference type="ChEBI" id="CHEBI:190135"/>
    </ligand>
</feature>
<feature type="binding site" evidence="9">
    <location>
        <position position="62"/>
    </location>
    <ligand>
        <name>Fe cation</name>
        <dbReference type="ChEBI" id="CHEBI:24875"/>
    </ligand>
</feature>
<dbReference type="InterPro" id="IPR002871">
    <property type="entry name" value="NIF_FeS_clus_asmbl_NifU_N"/>
</dbReference>
<evidence type="ECO:0000256" key="8">
    <source>
        <dbReference type="ARBA" id="ARBA00034078"/>
    </source>
</evidence>
<dbReference type="GO" id="GO:0005506">
    <property type="term" value="F:iron ion binding"/>
    <property type="evidence" value="ECO:0007669"/>
    <property type="project" value="InterPro"/>
</dbReference>
<evidence type="ECO:0000313" key="14">
    <source>
        <dbReference type="EMBL" id="XBY46758.1"/>
    </source>
</evidence>
<dbReference type="Gene3D" id="3.90.1010.10">
    <property type="match status" value="1"/>
</dbReference>
<reference evidence="14" key="1">
    <citation type="submission" date="2024-06" db="EMBL/GenBank/DDBJ databases">
        <title>Methylostella associata gen. nov., sp. nov., a novel Ancalomicrobiaceae-affiliated facultatively methylotrophic bacteria that feed on methanotrophs of the genus Methylococcus.</title>
        <authorList>
            <person name="Saltykova V."/>
            <person name="Danilova O.V."/>
            <person name="Oshkin I.Y."/>
            <person name="Belova S.E."/>
            <person name="Pimenov N.V."/>
            <person name="Dedysh S.N."/>
        </authorList>
    </citation>
    <scope>NUCLEOTIDE SEQUENCE</scope>
    <source>
        <strain evidence="14">S20</strain>
    </source>
</reference>
<dbReference type="PIRSF" id="PIRSF000375">
    <property type="entry name" value="NifU"/>
    <property type="match status" value="1"/>
</dbReference>
<evidence type="ECO:0000256" key="3">
    <source>
        <dbReference type="ARBA" id="ARBA00022714"/>
    </source>
</evidence>
<evidence type="ECO:0000256" key="7">
    <source>
        <dbReference type="ARBA" id="ARBA00023231"/>
    </source>
</evidence>
<dbReference type="InterPro" id="IPR007419">
    <property type="entry name" value="BFD-like_2Fe2S-bd_dom"/>
</dbReference>
<evidence type="ECO:0000259" key="13">
    <source>
        <dbReference type="Pfam" id="PF04324"/>
    </source>
</evidence>
<dbReference type="AlphaFoldDB" id="A0AAU7XF90"/>
<dbReference type="InterPro" id="IPR001075">
    <property type="entry name" value="NIF_FeS_clus_asmbl_NifU_C"/>
</dbReference>
<comment type="cofactor">
    <cofactor evidence="9">
        <name>[2Fe-2S] cluster</name>
        <dbReference type="ChEBI" id="CHEBI:190135"/>
    </cofactor>
    <text evidence="9">Binds 1 [2Fe-2S] cluster per subunit.</text>
</comment>
<dbReference type="InterPro" id="IPR034904">
    <property type="entry name" value="FSCA_dom_sf"/>
</dbReference>
<dbReference type="Pfam" id="PF01106">
    <property type="entry name" value="NifU"/>
    <property type="match status" value="1"/>
</dbReference>
<evidence type="ECO:0000256" key="6">
    <source>
        <dbReference type="ARBA" id="ARBA00023014"/>
    </source>
</evidence>
<sequence length="363" mass="38625">MWDYTDKVKDYFFNPKNAGVLAEANAVGEVGAISCGDALKLMLKVDPTTEIIEEARFQTFGCGSAIASSSALTEIVIGKTISEALALTNQDIADFLGGLPPEKMHCSVMGYEALQAAVANYRGEEWHDDHEEGALVCKCFGVDEGMIERAVRVNKLTTPEQVTFYTKAGGGCLTCFDAIEQVLARVNEAMVDEGLITAEAAYRVGSVDPRAMKAKQQPKELRQPKIDIDQVMAARPTASATPEGASPKRTISILPERAPSTLPPISGPRPAAPVASPLAPSKPAAPKMTTLQKIKAIEAAIEQLRPFLKADGGDCELVDVDGDTVQVKLSGACVGCQMASVTISGVRERLIEKLGIPLKVVPV</sequence>
<dbReference type="InterPro" id="IPR010238">
    <property type="entry name" value="NIF_FeS_clus_asmbl_NifU"/>
</dbReference>
<dbReference type="RefSeq" id="WP_407051849.1">
    <property type="nucleotide sequence ID" value="NZ_CP158568.1"/>
</dbReference>
<accession>A0AAU7XF90</accession>
<dbReference type="InterPro" id="IPR041854">
    <property type="entry name" value="BFD-like_2Fe2S-bd_dom_sf"/>
</dbReference>
<dbReference type="Pfam" id="PF01592">
    <property type="entry name" value="NifU_N"/>
    <property type="match status" value="1"/>
</dbReference>
<dbReference type="GO" id="GO:0051537">
    <property type="term" value="F:2 iron, 2 sulfur cluster binding"/>
    <property type="evidence" value="ECO:0007669"/>
    <property type="project" value="UniProtKB-KW"/>
</dbReference>
<dbReference type="KEGG" id="mflg:ABS361_11380"/>
<dbReference type="Gene3D" id="1.10.10.1100">
    <property type="entry name" value="BFD-like [2Fe-2S]-binding domain"/>
    <property type="match status" value="1"/>
</dbReference>
<feature type="compositionally biased region" description="Low complexity" evidence="10">
    <location>
        <begin position="272"/>
        <end position="285"/>
    </location>
</feature>
<comment type="cofactor">
    <cofactor evidence="8">
        <name>[2Fe-2S] cluster</name>
        <dbReference type="ChEBI" id="CHEBI:190135"/>
    </cofactor>
</comment>
<feature type="region of interest" description="Disordered" evidence="10">
    <location>
        <begin position="257"/>
        <end position="285"/>
    </location>
</feature>
<dbReference type="NCBIfam" id="TIGR02000">
    <property type="entry name" value="NifU_proper"/>
    <property type="match status" value="1"/>
</dbReference>
<protein>
    <recommendedName>
        <fullName evidence="2">Nitrogen fixation protein NifU</fullName>
    </recommendedName>
</protein>
<evidence type="ECO:0000256" key="2">
    <source>
        <dbReference type="ARBA" id="ARBA00015278"/>
    </source>
</evidence>
<dbReference type="SUPFAM" id="SSF82649">
    <property type="entry name" value="SufE/NifU"/>
    <property type="match status" value="1"/>
</dbReference>
<keyword evidence="5 9" id="KW-0408">Iron</keyword>
<dbReference type="PANTHER" id="PTHR10093">
    <property type="entry name" value="IRON-SULFUR CLUSTER ASSEMBLY ENZYME NIFU HOMOLOG"/>
    <property type="match status" value="1"/>
</dbReference>
<gene>
    <name evidence="14" type="primary">nifU</name>
    <name evidence="14" type="ORF">ABS361_11380</name>
</gene>
<dbReference type="EMBL" id="CP158568">
    <property type="protein sequence ID" value="XBY46758.1"/>
    <property type="molecule type" value="Genomic_DNA"/>
</dbReference>
<evidence type="ECO:0000256" key="4">
    <source>
        <dbReference type="ARBA" id="ARBA00022723"/>
    </source>
</evidence>
<evidence type="ECO:0000256" key="9">
    <source>
        <dbReference type="PIRSR" id="PIRSR000375-1"/>
    </source>
</evidence>
<keyword evidence="6 9" id="KW-0411">Iron-sulfur</keyword>
<dbReference type="SUPFAM" id="SSF117916">
    <property type="entry name" value="Fe-S cluster assembly (FSCA) domain-like"/>
    <property type="match status" value="1"/>
</dbReference>
<feature type="domain" description="NIF system FeS cluster assembly NifU C-terminal" evidence="11">
    <location>
        <begin position="297"/>
        <end position="360"/>
    </location>
</feature>
<evidence type="ECO:0000259" key="11">
    <source>
        <dbReference type="Pfam" id="PF01106"/>
    </source>
</evidence>
<evidence type="ECO:0000256" key="1">
    <source>
        <dbReference type="ARBA" id="ARBA00006420"/>
    </source>
</evidence>
<keyword evidence="7" id="KW-0535">Nitrogen fixation</keyword>
<keyword evidence="3 9" id="KW-0001">2Fe-2S</keyword>
<dbReference type="CDD" id="cd06664">
    <property type="entry name" value="IscU_like"/>
    <property type="match status" value="1"/>
</dbReference>
<comment type="cofactor">
    <cofactor evidence="9">
        <name>Fe cation</name>
        <dbReference type="ChEBI" id="CHEBI:24875"/>
    </cofactor>
    <text evidence="9">Binds 1 Fe cation per subunit.</text>
</comment>
<proteinExistence type="inferred from homology"/>
<feature type="domain" description="NIF system FeS cluster assembly NifU N-terminal" evidence="12">
    <location>
        <begin position="4"/>
        <end position="124"/>
    </location>
</feature>
<evidence type="ECO:0000256" key="5">
    <source>
        <dbReference type="ARBA" id="ARBA00023004"/>
    </source>
</evidence>
<dbReference type="Gene3D" id="3.30.300.130">
    <property type="entry name" value="Fe-S cluster assembly (FSCA)"/>
    <property type="match status" value="1"/>
</dbReference>
<organism evidence="14">
    <name type="scientific">Methyloraptor flagellatus</name>
    <dbReference type="NCBI Taxonomy" id="3162530"/>
    <lineage>
        <taxon>Bacteria</taxon>
        <taxon>Pseudomonadati</taxon>
        <taxon>Pseudomonadota</taxon>
        <taxon>Alphaproteobacteria</taxon>
        <taxon>Hyphomicrobiales</taxon>
        <taxon>Ancalomicrobiaceae</taxon>
        <taxon>Methyloraptor</taxon>
    </lineage>
</organism>
<feature type="domain" description="BFD-like [2Fe-2S]-binding" evidence="13">
    <location>
        <begin position="135"/>
        <end position="184"/>
    </location>
</feature>
<evidence type="ECO:0000259" key="12">
    <source>
        <dbReference type="Pfam" id="PF01592"/>
    </source>
</evidence>
<feature type="binding site" evidence="9">
    <location>
        <position position="137"/>
    </location>
    <ligand>
        <name>[2Fe-2S] cluster</name>
        <dbReference type="ChEBI" id="CHEBI:190135"/>
    </ligand>
</feature>
<feature type="binding site" evidence="9">
    <location>
        <position position="175"/>
    </location>
    <ligand>
        <name>[2Fe-2S] cluster</name>
        <dbReference type="ChEBI" id="CHEBI:190135"/>
    </ligand>
</feature>
<dbReference type="GO" id="GO:0016226">
    <property type="term" value="P:iron-sulfur cluster assembly"/>
    <property type="evidence" value="ECO:0007669"/>
    <property type="project" value="InterPro"/>
</dbReference>
<dbReference type="InterPro" id="IPR016217">
    <property type="entry name" value="N_fixation_NifU"/>
</dbReference>